<keyword evidence="5" id="KW-0732">Signal</keyword>
<dbReference type="FunFam" id="2.170.130.10:FF:000003">
    <property type="entry name" value="SusC/RagA family TonB-linked outer membrane protein"/>
    <property type="match status" value="1"/>
</dbReference>
<gene>
    <name evidence="10" type="ORF">HMPREF1536_01388</name>
</gene>
<dbReference type="GO" id="GO:0044718">
    <property type="term" value="P:siderophore transmembrane transport"/>
    <property type="evidence" value="ECO:0007669"/>
    <property type="project" value="TreeGrafter"/>
</dbReference>
<dbReference type="PATRIC" id="fig|1203610.3.peg.1420"/>
<dbReference type="Gene3D" id="3.55.50.30">
    <property type="match status" value="1"/>
</dbReference>
<dbReference type="InterPro" id="IPR023997">
    <property type="entry name" value="TonB-dep_OMP_SusC/RagA_CS"/>
</dbReference>
<evidence type="ECO:0000313" key="10">
    <source>
        <dbReference type="EMBL" id="KKB58511.1"/>
    </source>
</evidence>
<dbReference type="Gene3D" id="2.60.40.1120">
    <property type="entry name" value="Carboxypeptidase-like, regulatory domain"/>
    <property type="match status" value="1"/>
</dbReference>
<dbReference type="InterPro" id="IPR037066">
    <property type="entry name" value="Plug_dom_sf"/>
</dbReference>
<dbReference type="PROSITE" id="PS52016">
    <property type="entry name" value="TONB_DEPENDENT_REC_3"/>
    <property type="match status" value="1"/>
</dbReference>
<evidence type="ECO:0000256" key="3">
    <source>
        <dbReference type="ARBA" id="ARBA00022452"/>
    </source>
</evidence>
<dbReference type="STRING" id="1203610.HMPREF1536_01388"/>
<dbReference type="GO" id="GO:0009279">
    <property type="term" value="C:cell outer membrane"/>
    <property type="evidence" value="ECO:0007669"/>
    <property type="project" value="UniProtKB-SubCell"/>
</dbReference>
<dbReference type="PROSITE" id="PS00018">
    <property type="entry name" value="EF_HAND_1"/>
    <property type="match status" value="1"/>
</dbReference>
<evidence type="ECO:0000256" key="5">
    <source>
        <dbReference type="ARBA" id="ARBA00022729"/>
    </source>
</evidence>
<evidence type="ECO:0000256" key="6">
    <source>
        <dbReference type="ARBA" id="ARBA00023136"/>
    </source>
</evidence>
<dbReference type="InterPro" id="IPR012910">
    <property type="entry name" value="Plug_dom"/>
</dbReference>
<dbReference type="Gene3D" id="2.170.130.10">
    <property type="entry name" value="TonB-dependent receptor, plug domain"/>
    <property type="match status" value="1"/>
</dbReference>
<evidence type="ECO:0000256" key="7">
    <source>
        <dbReference type="ARBA" id="ARBA00023237"/>
    </source>
</evidence>
<evidence type="ECO:0000256" key="8">
    <source>
        <dbReference type="PROSITE-ProRule" id="PRU01360"/>
    </source>
</evidence>
<comment type="caution">
    <text evidence="10">The sequence shown here is derived from an EMBL/GenBank/DDBJ whole genome shotgun (WGS) entry which is preliminary data.</text>
</comment>
<keyword evidence="7 8" id="KW-0998">Cell outer membrane</keyword>
<dbReference type="InterPro" id="IPR008969">
    <property type="entry name" value="CarboxyPept-like_regulatory"/>
</dbReference>
<evidence type="ECO:0000256" key="2">
    <source>
        <dbReference type="ARBA" id="ARBA00022448"/>
    </source>
</evidence>
<evidence type="ECO:0000259" key="9">
    <source>
        <dbReference type="SMART" id="SM00965"/>
    </source>
</evidence>
<dbReference type="EMBL" id="AQHW01000009">
    <property type="protein sequence ID" value="KKB58511.1"/>
    <property type="molecule type" value="Genomic_DNA"/>
</dbReference>
<proteinExistence type="inferred from homology"/>
<dbReference type="AlphaFoldDB" id="A0A0F5JL47"/>
<protein>
    <submittedName>
        <fullName evidence="10">SusC/RagA family TonB-linked outer membrane protein</fullName>
    </submittedName>
</protein>
<dbReference type="FunFam" id="2.60.40.1120:FF:000003">
    <property type="entry name" value="Outer membrane protein Omp121"/>
    <property type="match status" value="1"/>
</dbReference>
<accession>A0A0F5JL47</accession>
<reference evidence="10 11" key="1">
    <citation type="submission" date="2013-04" db="EMBL/GenBank/DDBJ databases">
        <title>The Genome Sequence of Parabacteroides gordonii DSM 23371.</title>
        <authorList>
            <consortium name="The Broad Institute Genomics Platform"/>
            <person name="Earl A."/>
            <person name="Ward D."/>
            <person name="Feldgarden M."/>
            <person name="Gevers D."/>
            <person name="Martens E."/>
            <person name="Sakamoto M."/>
            <person name="Benno Y."/>
            <person name="Suzuki N."/>
            <person name="Matsunaga N."/>
            <person name="Koshihara K."/>
            <person name="Seki M."/>
            <person name="Komiya H."/>
            <person name="Walker B."/>
            <person name="Young S."/>
            <person name="Zeng Q."/>
            <person name="Gargeya S."/>
            <person name="Fitzgerald M."/>
            <person name="Haas B."/>
            <person name="Abouelleil A."/>
            <person name="Allen A.W."/>
            <person name="Alvarado L."/>
            <person name="Arachchi H.M."/>
            <person name="Berlin A.M."/>
            <person name="Chapman S.B."/>
            <person name="Gainer-Dewar J."/>
            <person name="Goldberg J."/>
            <person name="Griggs A."/>
            <person name="Gujja S."/>
            <person name="Hansen M."/>
            <person name="Howarth C."/>
            <person name="Imamovic A."/>
            <person name="Ireland A."/>
            <person name="Larimer J."/>
            <person name="McCowan C."/>
            <person name="Murphy C."/>
            <person name="Pearson M."/>
            <person name="Poon T.W."/>
            <person name="Priest M."/>
            <person name="Roberts A."/>
            <person name="Saif S."/>
            <person name="Shea T."/>
            <person name="Sisk P."/>
            <person name="Sykes S."/>
            <person name="Wortman J."/>
            <person name="Nusbaum C."/>
            <person name="Birren B."/>
        </authorList>
    </citation>
    <scope>NUCLEOTIDE SEQUENCE [LARGE SCALE GENOMIC DNA]</scope>
    <source>
        <strain evidence="10 11">MS-1</strain>
    </source>
</reference>
<dbReference type="InterPro" id="IPR018247">
    <property type="entry name" value="EF_Hand_1_Ca_BS"/>
</dbReference>
<comment type="similarity">
    <text evidence="8">Belongs to the TonB-dependent receptor family.</text>
</comment>
<feature type="domain" description="Secretin/TonB short N-terminal" evidence="9">
    <location>
        <begin position="70"/>
        <end position="121"/>
    </location>
</feature>
<dbReference type="SUPFAM" id="SSF49464">
    <property type="entry name" value="Carboxypeptidase regulatory domain-like"/>
    <property type="match status" value="1"/>
</dbReference>
<dbReference type="Pfam" id="PF13715">
    <property type="entry name" value="CarbopepD_reg_2"/>
    <property type="match status" value="1"/>
</dbReference>
<dbReference type="SUPFAM" id="SSF56935">
    <property type="entry name" value="Porins"/>
    <property type="match status" value="1"/>
</dbReference>
<dbReference type="PANTHER" id="PTHR30069">
    <property type="entry name" value="TONB-DEPENDENT OUTER MEMBRANE RECEPTOR"/>
    <property type="match status" value="1"/>
</dbReference>
<dbReference type="NCBIfam" id="TIGR04057">
    <property type="entry name" value="SusC_RagA_signa"/>
    <property type="match status" value="1"/>
</dbReference>
<dbReference type="Pfam" id="PF07660">
    <property type="entry name" value="STN"/>
    <property type="match status" value="1"/>
</dbReference>
<name>A0A0F5JL47_9BACT</name>
<keyword evidence="3 8" id="KW-1134">Transmembrane beta strand</keyword>
<keyword evidence="6 8" id="KW-0472">Membrane</keyword>
<sequence length="1115" mass="125802">MNSILDKKIEKLSFAIKFFRVMRLCLLFIALSLTQVFASVSYSQTTSVSLQMKNASIEDVLNQIEEETEFRFLYNKKMVNVEHEVNVSVKNKNIVEVLDNLFKNAGISYSISGRQIVLNKKEIYESVQQVNKVTGIVLDSQGEPVIGANVVEKGTTNGTITDVSGAFTLDLSPNAILKVSYIGYADQEVAVNNRKSLEIRLAENTELIDEVIVVGYGTQKKATVTGSVAQVSGEVIKQSPAANLSNSIAGRIPGVVANNRSGEPGSDASEIYIRGKGTLGNSSPLYVIDGVANRGGIDRLNPNDIESISVLKDASASIYGAQAANGVILVTTKRGTDSKPVIAYDGNFSVSQNTRTPHLMNAYQYMVYDDEANKYMGRDQIWANIKGGYLDGTIDPLQYADTDWFDATFRNFAPQTQHSLSVRGGNDRVKYYISGGYLYQEPGFKNTNMDFNTLQVRSNLDAKITKDFTVSLELSTRQENRNQSNISSSDFFYEAYMIYPYLPDFYPNGLPGPGISKGKNLALLATGVTGYNKIKDNYMNTKVSFDLKMPWVLDGLYLSGYGAFDTQFRREKLLNDTWDAYRYNPTTKEYDKVATGNKNNFIDLTQKSDESRITTFHIKLGYEKRFEEHSVNAFIAYEQSKTTGDWFSAYRRDFLSSSVDYLFAGSDIEKSNDGKGSISARQNYFGRLSYGYKDRYMAEFTLRYDGSQNFASSERWGVFPGLSVGWRISEEEFFKKSLPFVNELKIRASWGKLGNDRVDPFQYLSTFNLTNGAHFGIDPVLNKGFTIGRLSNPLITWEKVDTKNIGFESQFLNGLIGFDFEYFNSNRKDILTPKQASVPDYTGLTLPDQNIGEVGNQGFETSLIYRNKVNKVDYYIGGNLTFARNKIKFFDEANDIPDWQRRTGYAIDSWLVYKTDGIYQTQKEVDDSPHLMNAQPGDIKYVDVDDDGEITANDMVRIHESAIPEIVYGINMGAKWNGFELNILWTGQGRAKQMIRPFGYNRDVEYFDNRWISAEETPNSLYPRAFNTQDQINNRDSDFWLKNAAFLRLKNVELAYNVPSSWLEKINIRDLRVFVSGFNLFSIDKIKVLDPEGTNAAGMYYPQQRVYNVGLSLSF</sequence>
<dbReference type="GO" id="GO:0015344">
    <property type="term" value="F:siderophore uptake transmembrane transporter activity"/>
    <property type="evidence" value="ECO:0007669"/>
    <property type="project" value="TreeGrafter"/>
</dbReference>
<dbReference type="PANTHER" id="PTHR30069:SF29">
    <property type="entry name" value="HEMOGLOBIN AND HEMOGLOBIN-HAPTOGLOBIN-BINDING PROTEIN 1-RELATED"/>
    <property type="match status" value="1"/>
</dbReference>
<evidence type="ECO:0000256" key="4">
    <source>
        <dbReference type="ARBA" id="ARBA00022692"/>
    </source>
</evidence>
<evidence type="ECO:0000256" key="1">
    <source>
        <dbReference type="ARBA" id="ARBA00004571"/>
    </source>
</evidence>
<dbReference type="NCBIfam" id="TIGR04056">
    <property type="entry name" value="OMP_RagA_SusC"/>
    <property type="match status" value="1"/>
</dbReference>
<keyword evidence="4 8" id="KW-0812">Transmembrane</keyword>
<dbReference type="SMART" id="SM00965">
    <property type="entry name" value="STN"/>
    <property type="match status" value="1"/>
</dbReference>
<dbReference type="InterPro" id="IPR023996">
    <property type="entry name" value="TonB-dep_OMP_SusC/RagA"/>
</dbReference>
<dbReference type="Pfam" id="PF07715">
    <property type="entry name" value="Plug"/>
    <property type="match status" value="1"/>
</dbReference>
<organism evidence="10 11">
    <name type="scientific">Parabacteroides gordonii MS-1 = DSM 23371</name>
    <dbReference type="NCBI Taxonomy" id="1203610"/>
    <lineage>
        <taxon>Bacteria</taxon>
        <taxon>Pseudomonadati</taxon>
        <taxon>Bacteroidota</taxon>
        <taxon>Bacteroidia</taxon>
        <taxon>Bacteroidales</taxon>
        <taxon>Tannerellaceae</taxon>
        <taxon>Parabacteroides</taxon>
    </lineage>
</organism>
<dbReference type="InterPro" id="IPR011662">
    <property type="entry name" value="Secretin/TonB_short_N"/>
</dbReference>
<dbReference type="Proteomes" id="UP000033035">
    <property type="component" value="Unassembled WGS sequence"/>
</dbReference>
<dbReference type="InterPro" id="IPR039426">
    <property type="entry name" value="TonB-dep_rcpt-like"/>
</dbReference>
<evidence type="ECO:0000313" key="11">
    <source>
        <dbReference type="Proteomes" id="UP000033035"/>
    </source>
</evidence>
<dbReference type="HOGENOM" id="CLU_004317_1_1_10"/>
<keyword evidence="2 8" id="KW-0813">Transport</keyword>
<comment type="subcellular location">
    <subcellularLocation>
        <location evidence="1 8">Cell outer membrane</location>
        <topology evidence="1 8">Multi-pass membrane protein</topology>
    </subcellularLocation>
</comment>
<keyword evidence="11" id="KW-1185">Reference proteome</keyword>
<dbReference type="Gene3D" id="2.40.170.20">
    <property type="entry name" value="TonB-dependent receptor, beta-barrel domain"/>
    <property type="match status" value="1"/>
</dbReference>
<dbReference type="InterPro" id="IPR036942">
    <property type="entry name" value="Beta-barrel_TonB_sf"/>
</dbReference>